<organism evidence="1 2">
    <name type="scientific">Microlunatus soli</name>
    <dbReference type="NCBI Taxonomy" id="630515"/>
    <lineage>
        <taxon>Bacteria</taxon>
        <taxon>Bacillati</taxon>
        <taxon>Actinomycetota</taxon>
        <taxon>Actinomycetes</taxon>
        <taxon>Propionibacteriales</taxon>
        <taxon>Propionibacteriaceae</taxon>
        <taxon>Microlunatus</taxon>
    </lineage>
</organism>
<proteinExistence type="predicted"/>
<dbReference type="Proteomes" id="UP000199103">
    <property type="component" value="Chromosome I"/>
</dbReference>
<accession>A0A1H1SY34</accession>
<evidence type="ECO:0008006" key="3">
    <source>
        <dbReference type="Google" id="ProtNLM"/>
    </source>
</evidence>
<protein>
    <recommendedName>
        <fullName evidence="3">Methyltransferase domain-containing protein</fullName>
    </recommendedName>
</protein>
<name>A0A1H1SY34_9ACTN</name>
<dbReference type="OrthoDB" id="609840at2"/>
<gene>
    <name evidence="1" type="ORF">SAMN04489812_2175</name>
</gene>
<evidence type="ECO:0000313" key="2">
    <source>
        <dbReference type="Proteomes" id="UP000199103"/>
    </source>
</evidence>
<dbReference type="STRING" id="630515.SAMN04489812_2175"/>
<dbReference type="Gene3D" id="3.40.50.150">
    <property type="entry name" value="Vaccinia Virus protein VP39"/>
    <property type="match status" value="1"/>
</dbReference>
<sequence length="518" mass="56899">MPGTVWPVTFLLFPGRHHVLTTFQADYLQSVTGPDGQCPEATVVWAVTSANHHTTKRNPVPYDRREAAIERLSTQTGLRSLVVAVHDVPPTDLFADATVKACEEALGEDLSPATTTVACSTASVAAMYRDLGYTVLPVEDGLDPQPARPWDVLLEIADGSDVWRKSAHPATVDVFERYRLDDHVRRCVNDPVIGDDGGLTPTRDYHTYAEAFETASDRKWEQIADFVRPGRILDIGCATGGLLERIDRDLRFHESDLLGVEVARHLMAECEHKLNQGVFSNPNVYFYQRNMLGDAIFSPNSIDTSISIALTHEIWSYTPPTSPSSRLDAVRRFVHNIAAHTTAGGVWINSDVCAPDDPDRQVALSLDDSDGRNPNSVRDLDGLPRAEVADHVGALSTRAKFDQFQHDFARNAGVIIGAETSGAAILLRLGDAMDFLTRKDYADNWLSESHEQFCGLTYADWTKIISEAGLSMAPGSHAWRNDWVITNRIAPVASLADPGGASIDWPVTHLLAIAEKPQ</sequence>
<dbReference type="SUPFAM" id="SSF53335">
    <property type="entry name" value="S-adenosyl-L-methionine-dependent methyltransferases"/>
    <property type="match status" value="1"/>
</dbReference>
<reference evidence="1 2" key="1">
    <citation type="submission" date="2016-10" db="EMBL/GenBank/DDBJ databases">
        <authorList>
            <person name="de Groot N.N."/>
        </authorList>
    </citation>
    <scope>NUCLEOTIDE SEQUENCE [LARGE SCALE GENOMIC DNA]</scope>
    <source>
        <strain evidence="1 2">DSM 21800</strain>
    </source>
</reference>
<dbReference type="CDD" id="cd02440">
    <property type="entry name" value="AdoMet_MTases"/>
    <property type="match status" value="1"/>
</dbReference>
<dbReference type="InterPro" id="IPR029063">
    <property type="entry name" value="SAM-dependent_MTases_sf"/>
</dbReference>
<keyword evidence="2" id="KW-1185">Reference proteome</keyword>
<evidence type="ECO:0000313" key="1">
    <source>
        <dbReference type="EMBL" id="SDS52636.1"/>
    </source>
</evidence>
<dbReference type="EMBL" id="LT629772">
    <property type="protein sequence ID" value="SDS52636.1"/>
    <property type="molecule type" value="Genomic_DNA"/>
</dbReference>
<dbReference type="AlphaFoldDB" id="A0A1H1SY34"/>